<dbReference type="OrthoDB" id="10025536at2759"/>
<dbReference type="SUPFAM" id="SSF81383">
    <property type="entry name" value="F-box domain"/>
    <property type="match status" value="1"/>
</dbReference>
<accession>A0A814SUK4</accession>
<dbReference type="InterPro" id="IPR036047">
    <property type="entry name" value="F-box-like_dom_sf"/>
</dbReference>
<dbReference type="SUPFAM" id="SSF52047">
    <property type="entry name" value="RNI-like"/>
    <property type="match status" value="1"/>
</dbReference>
<dbReference type="InterPro" id="IPR001810">
    <property type="entry name" value="F-box_dom"/>
</dbReference>
<name>A0A814SUK4_9BILA</name>
<dbReference type="Gene3D" id="1.20.1280.50">
    <property type="match status" value="1"/>
</dbReference>
<evidence type="ECO:0000259" key="1">
    <source>
        <dbReference type="PROSITE" id="PS50181"/>
    </source>
</evidence>
<evidence type="ECO:0000313" key="6">
    <source>
        <dbReference type="Proteomes" id="UP000663877"/>
    </source>
</evidence>
<evidence type="ECO:0000313" key="2">
    <source>
        <dbReference type="EMBL" id="CAF1152625.1"/>
    </source>
</evidence>
<evidence type="ECO:0000313" key="4">
    <source>
        <dbReference type="EMBL" id="CAF1356547.1"/>
    </source>
</evidence>
<dbReference type="EMBL" id="CAJNOM010000306">
    <property type="protein sequence ID" value="CAF1340808.1"/>
    <property type="molecule type" value="Genomic_DNA"/>
</dbReference>
<evidence type="ECO:0000313" key="5">
    <source>
        <dbReference type="Proteomes" id="UP000663832"/>
    </source>
</evidence>
<keyword evidence="5" id="KW-1185">Reference proteome</keyword>
<dbReference type="Proteomes" id="UP000663877">
    <property type="component" value="Unassembled WGS sequence"/>
</dbReference>
<gene>
    <name evidence="2" type="ORF">BJG266_LOCUS24181</name>
    <name evidence="3" type="ORF">QVE165_LOCUS33428</name>
    <name evidence="4" type="ORF">QVE165_LOCUS34298</name>
</gene>
<dbReference type="AlphaFoldDB" id="A0A814SUK4"/>
<dbReference type="EMBL" id="CAJNOM010000322">
    <property type="protein sequence ID" value="CAF1356547.1"/>
    <property type="molecule type" value="Genomic_DNA"/>
</dbReference>
<evidence type="ECO:0000313" key="3">
    <source>
        <dbReference type="EMBL" id="CAF1340808.1"/>
    </source>
</evidence>
<dbReference type="Proteomes" id="UP000663832">
    <property type="component" value="Unassembled WGS sequence"/>
</dbReference>
<dbReference type="Pfam" id="PF00646">
    <property type="entry name" value="F-box"/>
    <property type="match status" value="1"/>
</dbReference>
<protein>
    <recommendedName>
        <fullName evidence="1">F-box domain-containing protein</fullName>
    </recommendedName>
</protein>
<sequence>MENFPVEILHRIFDNLDSETILLSIRPVCRLFRAVINTYNRYIFNFESISKSNFHLQCRLIRPENVISLILSNNEHIPDQISLFMSSVRLRQMTRLQSITFIGINELQLNNIVKRINLNSLTSFTLHIEKYDDRRKKTTLNFLSSIMAQSNLQKVELNIRNDRISEISWPVHCRIEHLIINENITFDNLCKILSSASQLHKLILKQDLPTMIDHRKLTSTFPQITSLTIEQLDVPIDRLESFLMLTPSLIYLKLIGKECVADGKRWEQFIQINLPHLDTFQFFMDVKKSIGQTREDLQIILDSFRSSFWIEYKKCFIAGELNIKRPHDIQLYTIPICKLTLKYELYSEKIFVYTTSDISPSTTENINELNLSLKMQIHDNTIPKQLLLRMNPLFPKVTKLQIEFECKPSLKSTKFFQSLIDVSRLVEVTLEKYSFDKGDEIVLCEIIHFIEQLPNLTSLTIHSMFCKYEMYPFLDNICSIIPRQIKYLQLAISKLDQIKMILDRCQYLSVVKFETTRLKLSAEITHWFTENTIDSTLTRQNGCDIIWIGKRKSPMIVNHKRIKSSDD</sequence>
<organism evidence="2 6">
    <name type="scientific">Adineta steineri</name>
    <dbReference type="NCBI Taxonomy" id="433720"/>
    <lineage>
        <taxon>Eukaryota</taxon>
        <taxon>Metazoa</taxon>
        <taxon>Spiralia</taxon>
        <taxon>Gnathifera</taxon>
        <taxon>Rotifera</taxon>
        <taxon>Eurotatoria</taxon>
        <taxon>Bdelloidea</taxon>
        <taxon>Adinetida</taxon>
        <taxon>Adinetidae</taxon>
        <taxon>Adineta</taxon>
    </lineage>
</organism>
<reference evidence="2" key="1">
    <citation type="submission" date="2021-02" db="EMBL/GenBank/DDBJ databases">
        <authorList>
            <person name="Nowell W R."/>
        </authorList>
    </citation>
    <scope>NUCLEOTIDE SEQUENCE</scope>
</reference>
<proteinExistence type="predicted"/>
<feature type="domain" description="F-box" evidence="1">
    <location>
        <begin position="1"/>
        <end position="46"/>
    </location>
</feature>
<dbReference type="EMBL" id="CAJNOI010000170">
    <property type="protein sequence ID" value="CAF1152625.1"/>
    <property type="molecule type" value="Genomic_DNA"/>
</dbReference>
<comment type="caution">
    <text evidence="2">The sequence shown here is derived from an EMBL/GenBank/DDBJ whole genome shotgun (WGS) entry which is preliminary data.</text>
</comment>
<dbReference type="PROSITE" id="PS50181">
    <property type="entry name" value="FBOX"/>
    <property type="match status" value="1"/>
</dbReference>